<dbReference type="Pfam" id="PF02130">
    <property type="entry name" value="YbeY"/>
    <property type="match status" value="1"/>
</dbReference>
<accession>A0A1G2C9B0</accession>
<dbReference type="InterPro" id="IPR020549">
    <property type="entry name" value="YbeY_CS"/>
</dbReference>
<dbReference type="SUPFAM" id="SSF55486">
    <property type="entry name" value="Metalloproteases ('zincins'), catalytic domain"/>
    <property type="match status" value="1"/>
</dbReference>
<protein>
    <submittedName>
        <fullName evidence="8">Uncharacterized protein</fullName>
    </submittedName>
</protein>
<sequence length="140" mass="16022">MRIVFSGVRIGLREARRITAVAKRLSRALHTRGNIEVVFLDGRAMRILKSRLLPKEKGPANVIAAPEPPDFPHPESPVPFLGTLYLNRDLTAGEPEEEARLVLHGFLHLAGYDHKKKRDILRMKKTEETLWRRISSLVWI</sequence>
<evidence type="ECO:0000256" key="2">
    <source>
        <dbReference type="ARBA" id="ARBA00010875"/>
    </source>
</evidence>
<dbReference type="GO" id="GO:0046872">
    <property type="term" value="F:metal ion binding"/>
    <property type="evidence" value="ECO:0007669"/>
    <property type="project" value="UniProtKB-KW"/>
</dbReference>
<dbReference type="GO" id="GO:0004222">
    <property type="term" value="F:metalloendopeptidase activity"/>
    <property type="evidence" value="ECO:0007669"/>
    <property type="project" value="InterPro"/>
</dbReference>
<dbReference type="EMBL" id="MHKU01000005">
    <property type="protein sequence ID" value="OGY97240.1"/>
    <property type="molecule type" value="Genomic_DNA"/>
</dbReference>
<proteinExistence type="inferred from homology"/>
<evidence type="ECO:0000313" key="8">
    <source>
        <dbReference type="EMBL" id="OGY97240.1"/>
    </source>
</evidence>
<organism evidence="8 9">
    <name type="scientific">Candidatus Liptonbacteria bacterium GWB1_49_6</name>
    <dbReference type="NCBI Taxonomy" id="1798644"/>
    <lineage>
        <taxon>Bacteria</taxon>
        <taxon>Candidatus Liptoniibacteriota</taxon>
    </lineage>
</organism>
<keyword evidence="4" id="KW-0479">Metal-binding</keyword>
<dbReference type="GO" id="GO:0006364">
    <property type="term" value="P:rRNA processing"/>
    <property type="evidence" value="ECO:0007669"/>
    <property type="project" value="InterPro"/>
</dbReference>
<keyword evidence="7" id="KW-0862">Zinc</keyword>
<dbReference type="PROSITE" id="PS01306">
    <property type="entry name" value="UPF0054"/>
    <property type="match status" value="1"/>
</dbReference>
<evidence type="ECO:0000256" key="5">
    <source>
        <dbReference type="ARBA" id="ARBA00022759"/>
    </source>
</evidence>
<comment type="similarity">
    <text evidence="2">Belongs to the endoribonuclease YbeY family.</text>
</comment>
<evidence type="ECO:0000256" key="4">
    <source>
        <dbReference type="ARBA" id="ARBA00022723"/>
    </source>
</evidence>
<keyword evidence="6" id="KW-0378">Hydrolase</keyword>
<gene>
    <name evidence="8" type="ORF">A2122_03025</name>
</gene>
<comment type="caution">
    <text evidence="8">The sequence shown here is derived from an EMBL/GenBank/DDBJ whole genome shotgun (WGS) entry which is preliminary data.</text>
</comment>
<keyword evidence="5" id="KW-0255">Endonuclease</keyword>
<dbReference type="GO" id="GO:0004519">
    <property type="term" value="F:endonuclease activity"/>
    <property type="evidence" value="ECO:0007669"/>
    <property type="project" value="UniProtKB-KW"/>
</dbReference>
<dbReference type="Proteomes" id="UP000176648">
    <property type="component" value="Unassembled WGS sequence"/>
</dbReference>
<name>A0A1G2C9B0_9BACT</name>
<dbReference type="AlphaFoldDB" id="A0A1G2C9B0"/>
<dbReference type="STRING" id="1798644.A2122_03025"/>
<dbReference type="InterPro" id="IPR023091">
    <property type="entry name" value="MetalPrtase_cat_dom_sf_prd"/>
</dbReference>
<keyword evidence="3" id="KW-0540">Nuclease</keyword>
<reference evidence="8 9" key="1">
    <citation type="journal article" date="2016" name="Nat. Commun.">
        <title>Thousands of microbial genomes shed light on interconnected biogeochemical processes in an aquifer system.</title>
        <authorList>
            <person name="Anantharaman K."/>
            <person name="Brown C.T."/>
            <person name="Hug L.A."/>
            <person name="Sharon I."/>
            <person name="Castelle C.J."/>
            <person name="Probst A.J."/>
            <person name="Thomas B.C."/>
            <person name="Singh A."/>
            <person name="Wilkins M.J."/>
            <person name="Karaoz U."/>
            <person name="Brodie E.L."/>
            <person name="Williams K.H."/>
            <person name="Hubbard S.S."/>
            <person name="Banfield J.F."/>
        </authorList>
    </citation>
    <scope>NUCLEOTIDE SEQUENCE [LARGE SCALE GENOMIC DNA]</scope>
</reference>
<evidence type="ECO:0000313" key="9">
    <source>
        <dbReference type="Proteomes" id="UP000176648"/>
    </source>
</evidence>
<comment type="cofactor">
    <cofactor evidence="1">
        <name>Zn(2+)</name>
        <dbReference type="ChEBI" id="CHEBI:29105"/>
    </cofactor>
</comment>
<dbReference type="InterPro" id="IPR002036">
    <property type="entry name" value="YbeY"/>
</dbReference>
<evidence type="ECO:0000256" key="7">
    <source>
        <dbReference type="ARBA" id="ARBA00022833"/>
    </source>
</evidence>
<dbReference type="Gene3D" id="3.40.390.30">
    <property type="entry name" value="Metalloproteases ('zincins'), catalytic domain"/>
    <property type="match status" value="1"/>
</dbReference>
<evidence type="ECO:0000256" key="3">
    <source>
        <dbReference type="ARBA" id="ARBA00022722"/>
    </source>
</evidence>
<evidence type="ECO:0000256" key="1">
    <source>
        <dbReference type="ARBA" id="ARBA00001947"/>
    </source>
</evidence>
<evidence type="ECO:0000256" key="6">
    <source>
        <dbReference type="ARBA" id="ARBA00022801"/>
    </source>
</evidence>